<dbReference type="AlphaFoldDB" id="A0A8H6X2Z9"/>
<feature type="region of interest" description="Disordered" evidence="1">
    <location>
        <begin position="1"/>
        <end position="80"/>
    </location>
</feature>
<reference evidence="2" key="1">
    <citation type="submission" date="2020-05" db="EMBL/GenBank/DDBJ databases">
        <title>Mycena genomes resolve the evolution of fungal bioluminescence.</title>
        <authorList>
            <person name="Tsai I.J."/>
        </authorList>
    </citation>
    <scope>NUCLEOTIDE SEQUENCE</scope>
    <source>
        <strain evidence="2">160909Yilan</strain>
    </source>
</reference>
<gene>
    <name evidence="2" type="ORF">MSAN_02428700</name>
</gene>
<comment type="caution">
    <text evidence="2">The sequence shown here is derived from an EMBL/GenBank/DDBJ whole genome shotgun (WGS) entry which is preliminary data.</text>
</comment>
<sequence length="80" mass="8595">MRNDWPQHRSNCHHPSQAYNSNAIAPPPPAESEHTSVEAILFPASEDGPPSTVTVKLRPPPQGHAHGGCPIPLPGPYFKA</sequence>
<dbReference type="Proteomes" id="UP000623467">
    <property type="component" value="Unassembled WGS sequence"/>
</dbReference>
<organism evidence="2 3">
    <name type="scientific">Mycena sanguinolenta</name>
    <dbReference type="NCBI Taxonomy" id="230812"/>
    <lineage>
        <taxon>Eukaryota</taxon>
        <taxon>Fungi</taxon>
        <taxon>Dikarya</taxon>
        <taxon>Basidiomycota</taxon>
        <taxon>Agaricomycotina</taxon>
        <taxon>Agaricomycetes</taxon>
        <taxon>Agaricomycetidae</taxon>
        <taxon>Agaricales</taxon>
        <taxon>Marasmiineae</taxon>
        <taxon>Mycenaceae</taxon>
        <taxon>Mycena</taxon>
    </lineage>
</organism>
<keyword evidence="3" id="KW-1185">Reference proteome</keyword>
<proteinExistence type="predicted"/>
<protein>
    <submittedName>
        <fullName evidence="2">Uncharacterized protein</fullName>
    </submittedName>
</protein>
<feature type="compositionally biased region" description="Pro residues" evidence="1">
    <location>
        <begin position="71"/>
        <end position="80"/>
    </location>
</feature>
<evidence type="ECO:0000256" key="1">
    <source>
        <dbReference type="SAM" id="MobiDB-lite"/>
    </source>
</evidence>
<dbReference type="EMBL" id="JACAZH010000058">
    <property type="protein sequence ID" value="KAF7333215.1"/>
    <property type="molecule type" value="Genomic_DNA"/>
</dbReference>
<feature type="compositionally biased region" description="Polar residues" evidence="1">
    <location>
        <begin position="13"/>
        <end position="23"/>
    </location>
</feature>
<evidence type="ECO:0000313" key="2">
    <source>
        <dbReference type="EMBL" id="KAF7333215.1"/>
    </source>
</evidence>
<dbReference type="OrthoDB" id="437457at2759"/>
<accession>A0A8H6X2Z9</accession>
<name>A0A8H6X2Z9_9AGAR</name>
<evidence type="ECO:0000313" key="3">
    <source>
        <dbReference type="Proteomes" id="UP000623467"/>
    </source>
</evidence>